<feature type="transmembrane region" description="Helical" evidence="6">
    <location>
        <begin position="138"/>
        <end position="156"/>
    </location>
</feature>
<keyword evidence="6" id="KW-0472">Membrane</keyword>
<dbReference type="GO" id="GO:0003755">
    <property type="term" value="F:peptidyl-prolyl cis-trans isomerase activity"/>
    <property type="evidence" value="ECO:0007669"/>
    <property type="project" value="UniProtKB-KW"/>
</dbReference>
<feature type="domain" description="PPIase FKBP-type" evidence="7">
    <location>
        <begin position="242"/>
        <end position="330"/>
    </location>
</feature>
<dbReference type="EMBL" id="JAENGY010001030">
    <property type="protein sequence ID" value="KAG6953359.1"/>
    <property type="molecule type" value="Genomic_DNA"/>
</dbReference>
<reference evidence="8" key="1">
    <citation type="submission" date="2021-01" db="EMBL/GenBank/DDBJ databases">
        <title>Phytophthora aleatoria, a newly-described species from Pinus radiata is distinct from Phytophthora cactorum isolates based on comparative genomics.</title>
        <authorList>
            <person name="Mcdougal R."/>
            <person name="Panda P."/>
            <person name="Williams N."/>
            <person name="Studholme D.J."/>
        </authorList>
    </citation>
    <scope>NUCLEOTIDE SEQUENCE</scope>
    <source>
        <strain evidence="8">NZFS 4037</strain>
    </source>
</reference>
<dbReference type="PANTHER" id="PTHR10516">
    <property type="entry name" value="PEPTIDYL-PROLYL CIS-TRANS ISOMERASE"/>
    <property type="match status" value="1"/>
</dbReference>
<feature type="transmembrane region" description="Helical" evidence="6">
    <location>
        <begin position="58"/>
        <end position="80"/>
    </location>
</feature>
<evidence type="ECO:0000313" key="8">
    <source>
        <dbReference type="EMBL" id="KAG6953359.1"/>
    </source>
</evidence>
<comment type="catalytic activity">
    <reaction evidence="1 5">
        <text>[protein]-peptidylproline (omega=180) = [protein]-peptidylproline (omega=0)</text>
        <dbReference type="Rhea" id="RHEA:16237"/>
        <dbReference type="Rhea" id="RHEA-COMP:10747"/>
        <dbReference type="Rhea" id="RHEA-COMP:10748"/>
        <dbReference type="ChEBI" id="CHEBI:83833"/>
        <dbReference type="ChEBI" id="CHEBI:83834"/>
        <dbReference type="EC" id="5.2.1.8"/>
    </reaction>
</comment>
<evidence type="ECO:0000256" key="1">
    <source>
        <dbReference type="ARBA" id="ARBA00000971"/>
    </source>
</evidence>
<evidence type="ECO:0000259" key="7">
    <source>
        <dbReference type="PROSITE" id="PS50059"/>
    </source>
</evidence>
<feature type="transmembrane region" description="Helical" evidence="6">
    <location>
        <begin position="21"/>
        <end position="46"/>
    </location>
</feature>
<dbReference type="EC" id="5.2.1.8" evidence="2 5"/>
<dbReference type="Proteomes" id="UP000709295">
    <property type="component" value="Unassembled WGS sequence"/>
</dbReference>
<keyword evidence="6" id="KW-0812">Transmembrane</keyword>
<evidence type="ECO:0000313" key="9">
    <source>
        <dbReference type="Proteomes" id="UP000709295"/>
    </source>
</evidence>
<keyword evidence="4 5" id="KW-0413">Isomerase</keyword>
<gene>
    <name evidence="8" type="ORF">JG688_00012854</name>
</gene>
<dbReference type="Pfam" id="PF00254">
    <property type="entry name" value="FKBP_C"/>
    <property type="match status" value="1"/>
</dbReference>
<feature type="transmembrane region" description="Helical" evidence="6">
    <location>
        <begin position="92"/>
        <end position="118"/>
    </location>
</feature>
<accession>A0A8J5J2E8</accession>
<evidence type="ECO:0000256" key="4">
    <source>
        <dbReference type="ARBA" id="ARBA00023235"/>
    </source>
</evidence>
<proteinExistence type="predicted"/>
<comment type="caution">
    <text evidence="8">The sequence shown here is derived from an EMBL/GenBank/DDBJ whole genome shotgun (WGS) entry which is preliminary data.</text>
</comment>
<evidence type="ECO:0000256" key="6">
    <source>
        <dbReference type="SAM" id="Phobius"/>
    </source>
</evidence>
<dbReference type="InterPro" id="IPR001179">
    <property type="entry name" value="PPIase_FKBP_dom"/>
</dbReference>
<evidence type="ECO:0000256" key="5">
    <source>
        <dbReference type="PROSITE-ProRule" id="PRU00277"/>
    </source>
</evidence>
<dbReference type="PROSITE" id="PS50059">
    <property type="entry name" value="FKBP_PPIASE"/>
    <property type="match status" value="1"/>
</dbReference>
<name>A0A8J5J2E8_9STRA</name>
<dbReference type="PANTHER" id="PTHR10516:SF443">
    <property type="entry name" value="FK506-BINDING PROTEIN 59-RELATED"/>
    <property type="match status" value="1"/>
</dbReference>
<protein>
    <recommendedName>
        <fullName evidence="2 5">peptidylprolyl isomerase</fullName>
        <ecNumber evidence="2 5">5.2.1.8</ecNumber>
    </recommendedName>
</protein>
<dbReference type="GO" id="GO:0005737">
    <property type="term" value="C:cytoplasm"/>
    <property type="evidence" value="ECO:0007669"/>
    <property type="project" value="TreeGrafter"/>
</dbReference>
<dbReference type="FunFam" id="3.10.50.40:FF:000025">
    <property type="entry name" value="Peptidylprolyl isomerase"/>
    <property type="match status" value="1"/>
</dbReference>
<keyword evidence="6" id="KW-1133">Transmembrane helix</keyword>
<organism evidence="8 9">
    <name type="scientific">Phytophthora aleatoria</name>
    <dbReference type="NCBI Taxonomy" id="2496075"/>
    <lineage>
        <taxon>Eukaryota</taxon>
        <taxon>Sar</taxon>
        <taxon>Stramenopiles</taxon>
        <taxon>Oomycota</taxon>
        <taxon>Peronosporomycetes</taxon>
        <taxon>Peronosporales</taxon>
        <taxon>Peronosporaceae</taxon>
        <taxon>Phytophthora</taxon>
    </lineage>
</organism>
<evidence type="ECO:0000256" key="3">
    <source>
        <dbReference type="ARBA" id="ARBA00023110"/>
    </source>
</evidence>
<keyword evidence="3 5" id="KW-0697">Rotamase</keyword>
<dbReference type="AlphaFoldDB" id="A0A8J5J2E8"/>
<evidence type="ECO:0000256" key="2">
    <source>
        <dbReference type="ARBA" id="ARBA00013194"/>
    </source>
</evidence>
<sequence length="330" mass="35780">MPTAMKDASTKARKCINNPKMLITYMWFVTMLFGFMYAIAAIVAAVNNDGEGESDSKSLGFVGVWAMILIVALSVGGTMVMRKHQTPLAVGFLIGVVLMMSLQMFSLSIIFAGAAYLARIERAKGDEHTNVHSNEAGSVFSFFMFVCYLAFTIVLVRHRNIVIKEGVNLDPNAINNDIEKNPAGTGGNGTSTTTTATSPRVIRTDLDVPVPLAPPVSRQTTIMGFQIDTIKAGDGTNFPKPGQTVSVHYVGTLTDGSKFDSSRDRGRPFQFQLGAGQVIRGWDEGVAKMSKGQVAKLTLPHEYAYGERGYPPVIPPKATLIFEVELLSFN</sequence>
<dbReference type="InterPro" id="IPR050689">
    <property type="entry name" value="FKBP-type_PPIase"/>
</dbReference>
<keyword evidence="9" id="KW-1185">Reference proteome</keyword>